<dbReference type="Gene3D" id="1.25.40.10">
    <property type="entry name" value="Tetratricopeptide repeat domain"/>
    <property type="match status" value="1"/>
</dbReference>
<evidence type="ECO:0000259" key="6">
    <source>
        <dbReference type="PROSITE" id="PS51755"/>
    </source>
</evidence>
<proteinExistence type="inferred from homology"/>
<dbReference type="SMART" id="SM01043">
    <property type="entry name" value="BTAD"/>
    <property type="match status" value="1"/>
</dbReference>
<keyword evidence="3 5" id="KW-0238">DNA-binding</keyword>
<dbReference type="PANTHER" id="PTHR35807">
    <property type="entry name" value="TRANSCRIPTIONAL REGULATOR REDD-RELATED"/>
    <property type="match status" value="1"/>
</dbReference>
<gene>
    <name evidence="7" type="ORF">H4281_11795</name>
</gene>
<reference evidence="7 8" key="1">
    <citation type="submission" date="2020-08" db="EMBL/GenBank/DDBJ databases">
        <title>Amycolatopsis sp. nov. DR6-1 isolated from Dendrobium heterocarpum.</title>
        <authorList>
            <person name="Tedsree N."/>
            <person name="Kuncharoen N."/>
            <person name="Likhitwitayawuid K."/>
            <person name="Tanasupawat S."/>
        </authorList>
    </citation>
    <scope>NUCLEOTIDE SEQUENCE [LARGE SCALE GENOMIC DNA]</scope>
    <source>
        <strain evidence="7 8">DR6-1</strain>
    </source>
</reference>
<evidence type="ECO:0000313" key="8">
    <source>
        <dbReference type="Proteomes" id="UP000526734"/>
    </source>
</evidence>
<evidence type="ECO:0000256" key="3">
    <source>
        <dbReference type="ARBA" id="ARBA00023125"/>
    </source>
</evidence>
<dbReference type="InterPro" id="IPR051677">
    <property type="entry name" value="AfsR-DnrI-RedD_regulator"/>
</dbReference>
<dbReference type="EMBL" id="JACGZW010000004">
    <property type="protein sequence ID" value="MBB1153816.1"/>
    <property type="molecule type" value="Genomic_DNA"/>
</dbReference>
<feature type="DNA-binding region" description="OmpR/PhoB-type" evidence="5">
    <location>
        <begin position="1"/>
        <end position="80"/>
    </location>
</feature>
<dbReference type="Pfam" id="PF00486">
    <property type="entry name" value="Trans_reg_C"/>
    <property type="match status" value="1"/>
</dbReference>
<dbReference type="SMART" id="SM00862">
    <property type="entry name" value="Trans_reg_C"/>
    <property type="match status" value="1"/>
</dbReference>
<dbReference type="InterPro" id="IPR016032">
    <property type="entry name" value="Sig_transdc_resp-reg_C-effctor"/>
</dbReference>
<dbReference type="InterPro" id="IPR036388">
    <property type="entry name" value="WH-like_DNA-bd_sf"/>
</dbReference>
<dbReference type="SUPFAM" id="SSF46894">
    <property type="entry name" value="C-terminal effector domain of the bipartite response regulators"/>
    <property type="match status" value="1"/>
</dbReference>
<dbReference type="Gene3D" id="3.40.50.300">
    <property type="entry name" value="P-loop containing nucleotide triphosphate hydrolases"/>
    <property type="match status" value="1"/>
</dbReference>
<dbReference type="CDD" id="cd15831">
    <property type="entry name" value="BTAD"/>
    <property type="match status" value="1"/>
</dbReference>
<dbReference type="PRINTS" id="PR00364">
    <property type="entry name" value="DISEASERSIST"/>
</dbReference>
<dbReference type="InterPro" id="IPR001867">
    <property type="entry name" value="OmpR/PhoB-type_DNA-bd"/>
</dbReference>
<sequence length="707" mass="76419">MRVGDEAVEVRSARHRAVLASLLLSANREVSVETLIRHVWGERPSGSAVAALRVLIMRVRRSLGEPGLIRTSSSGYVIDVDNDGLDLLRFRGLTERAKAARTAGALDRAAHLLDRALAEWRGPALSDVASESLHASEVPLLLEDRLRAAAERVDVNLQRGRHHEVIGELRRLTQEYPLREQFWAQFMLALHLSDRRDEALVAYREVRRRLAEEVGIDPGPVLRSVYRAVVGDGPRIAEPASLAVPCQLPPVASSFFGREAEAGRLRELLQPAPDRISVPIVTVCGPPGVGKTALATQVAHELRAAYPDGQLWVDLRGHAANPPLSTTAALTGFLRSLSVPAAGLPEDQDELVAAYRSALSGRRVLVVLDNAADTEQVRPLLPGGPGCAVVVTSRDELRGLTVLNGGVRVRVDVPSPGEAAGLLSAALGDDPGYPAETIGELADLCGHLPLALRIAASNLVGKSRSHLEAYAARLRAGNRVSVLSVGDDDKAAVLTAFEHSYRSLGPAAKRVLHLLALLPGADIAEAAVAAATDQNLFQAGRTLEELAGVSLVQRRGHDRYRVPHLLADYVALLPAVRGEQLRRDRHRLFDWYSKVADRATGLLYPDLPRTGRPLPDEAGPAPEVSDRATAFAWLETERPTLAAVAVRWAGHATGHLGFWQFVERVRVHLAVNQHPELAWVTEAARLAARKLAESTPRVGGRLDALSR</sequence>
<dbReference type="GO" id="GO:0006355">
    <property type="term" value="P:regulation of DNA-templated transcription"/>
    <property type="evidence" value="ECO:0007669"/>
    <property type="project" value="InterPro"/>
</dbReference>
<dbReference type="PANTHER" id="PTHR35807:SF1">
    <property type="entry name" value="TRANSCRIPTIONAL REGULATOR REDD"/>
    <property type="match status" value="1"/>
</dbReference>
<feature type="domain" description="OmpR/PhoB-type" evidence="6">
    <location>
        <begin position="1"/>
        <end position="80"/>
    </location>
</feature>
<dbReference type="RefSeq" id="WP_182890935.1">
    <property type="nucleotide sequence ID" value="NZ_JACGZW010000004.1"/>
</dbReference>
<dbReference type="InterPro" id="IPR003593">
    <property type="entry name" value="AAA+_ATPase"/>
</dbReference>
<dbReference type="SMART" id="SM00382">
    <property type="entry name" value="AAA"/>
    <property type="match status" value="1"/>
</dbReference>
<dbReference type="InterPro" id="IPR005158">
    <property type="entry name" value="BTAD"/>
</dbReference>
<comment type="similarity">
    <text evidence="1">Belongs to the AfsR/DnrI/RedD regulatory family.</text>
</comment>
<keyword evidence="8" id="KW-1185">Reference proteome</keyword>
<dbReference type="SUPFAM" id="SSF52540">
    <property type="entry name" value="P-loop containing nucleoside triphosphate hydrolases"/>
    <property type="match status" value="1"/>
</dbReference>
<dbReference type="InterPro" id="IPR041664">
    <property type="entry name" value="AAA_16"/>
</dbReference>
<organism evidence="7 8">
    <name type="scientific">Amycolatopsis dendrobii</name>
    <dbReference type="NCBI Taxonomy" id="2760662"/>
    <lineage>
        <taxon>Bacteria</taxon>
        <taxon>Bacillati</taxon>
        <taxon>Actinomycetota</taxon>
        <taxon>Actinomycetes</taxon>
        <taxon>Pseudonocardiales</taxon>
        <taxon>Pseudonocardiaceae</taxon>
        <taxon>Amycolatopsis</taxon>
    </lineage>
</organism>
<dbReference type="InterPro" id="IPR027417">
    <property type="entry name" value="P-loop_NTPase"/>
</dbReference>
<name>A0A7W3VV56_9PSEU</name>
<dbReference type="Pfam" id="PF13191">
    <property type="entry name" value="AAA_16"/>
    <property type="match status" value="1"/>
</dbReference>
<accession>A0A7W3VV56</accession>
<dbReference type="Gene3D" id="1.10.10.10">
    <property type="entry name" value="Winged helix-like DNA-binding domain superfamily/Winged helix DNA-binding domain"/>
    <property type="match status" value="1"/>
</dbReference>
<comment type="caution">
    <text evidence="7">The sequence shown here is derived from an EMBL/GenBank/DDBJ whole genome shotgun (WGS) entry which is preliminary data.</text>
</comment>
<dbReference type="GO" id="GO:0003677">
    <property type="term" value="F:DNA binding"/>
    <property type="evidence" value="ECO:0007669"/>
    <property type="project" value="UniProtKB-UniRule"/>
</dbReference>
<evidence type="ECO:0000256" key="2">
    <source>
        <dbReference type="ARBA" id="ARBA00023015"/>
    </source>
</evidence>
<evidence type="ECO:0000256" key="1">
    <source>
        <dbReference type="ARBA" id="ARBA00005820"/>
    </source>
</evidence>
<dbReference type="SUPFAM" id="SSF48452">
    <property type="entry name" value="TPR-like"/>
    <property type="match status" value="1"/>
</dbReference>
<keyword evidence="4" id="KW-0804">Transcription</keyword>
<dbReference type="GO" id="GO:0000160">
    <property type="term" value="P:phosphorelay signal transduction system"/>
    <property type="evidence" value="ECO:0007669"/>
    <property type="project" value="InterPro"/>
</dbReference>
<dbReference type="Pfam" id="PF03704">
    <property type="entry name" value="BTAD"/>
    <property type="match status" value="1"/>
</dbReference>
<dbReference type="PROSITE" id="PS51755">
    <property type="entry name" value="OMPR_PHOB"/>
    <property type="match status" value="1"/>
</dbReference>
<evidence type="ECO:0000256" key="5">
    <source>
        <dbReference type="PROSITE-ProRule" id="PRU01091"/>
    </source>
</evidence>
<protein>
    <submittedName>
        <fullName evidence="7">AAA family ATPase</fullName>
    </submittedName>
</protein>
<dbReference type="AlphaFoldDB" id="A0A7W3VV56"/>
<dbReference type="Proteomes" id="UP000526734">
    <property type="component" value="Unassembled WGS sequence"/>
</dbReference>
<dbReference type="InterPro" id="IPR011990">
    <property type="entry name" value="TPR-like_helical_dom_sf"/>
</dbReference>
<evidence type="ECO:0000256" key="4">
    <source>
        <dbReference type="ARBA" id="ARBA00023163"/>
    </source>
</evidence>
<keyword evidence="2" id="KW-0805">Transcription regulation</keyword>
<evidence type="ECO:0000313" key="7">
    <source>
        <dbReference type="EMBL" id="MBB1153816.1"/>
    </source>
</evidence>